<name>A0A0A8ZT77_ARUDO</name>
<sequence length="72" mass="7991">MSNYITSNPSCHSELVVFVITISLRSFATALSSDKCKLQSNPMSMCMTVSKLTYIIVDRKTFASFKCILCLA</sequence>
<reference evidence="1" key="1">
    <citation type="submission" date="2014-09" db="EMBL/GenBank/DDBJ databases">
        <authorList>
            <person name="Magalhaes I.L.F."/>
            <person name="Oliveira U."/>
            <person name="Santos F.R."/>
            <person name="Vidigal T.H.D.A."/>
            <person name="Brescovit A.D."/>
            <person name="Santos A.J."/>
        </authorList>
    </citation>
    <scope>NUCLEOTIDE SEQUENCE</scope>
    <source>
        <tissue evidence="1">Shoot tissue taken approximately 20 cm above the soil surface</tissue>
    </source>
</reference>
<organism evidence="1">
    <name type="scientific">Arundo donax</name>
    <name type="common">Giant reed</name>
    <name type="synonym">Donax arundinaceus</name>
    <dbReference type="NCBI Taxonomy" id="35708"/>
    <lineage>
        <taxon>Eukaryota</taxon>
        <taxon>Viridiplantae</taxon>
        <taxon>Streptophyta</taxon>
        <taxon>Embryophyta</taxon>
        <taxon>Tracheophyta</taxon>
        <taxon>Spermatophyta</taxon>
        <taxon>Magnoliopsida</taxon>
        <taxon>Liliopsida</taxon>
        <taxon>Poales</taxon>
        <taxon>Poaceae</taxon>
        <taxon>PACMAD clade</taxon>
        <taxon>Arundinoideae</taxon>
        <taxon>Arundineae</taxon>
        <taxon>Arundo</taxon>
    </lineage>
</organism>
<proteinExistence type="predicted"/>
<protein>
    <submittedName>
        <fullName evidence="1">Uncharacterized protein</fullName>
    </submittedName>
</protein>
<dbReference type="AlphaFoldDB" id="A0A0A8ZT77"/>
<dbReference type="EMBL" id="GBRH01255311">
    <property type="protein sequence ID" value="JAD42584.1"/>
    <property type="molecule type" value="Transcribed_RNA"/>
</dbReference>
<evidence type="ECO:0000313" key="1">
    <source>
        <dbReference type="EMBL" id="JAD42584.1"/>
    </source>
</evidence>
<reference evidence="1" key="2">
    <citation type="journal article" date="2015" name="Data Brief">
        <title>Shoot transcriptome of the giant reed, Arundo donax.</title>
        <authorList>
            <person name="Barrero R.A."/>
            <person name="Guerrero F.D."/>
            <person name="Moolhuijzen P."/>
            <person name="Goolsby J.A."/>
            <person name="Tidwell J."/>
            <person name="Bellgard S.E."/>
            <person name="Bellgard M.I."/>
        </authorList>
    </citation>
    <scope>NUCLEOTIDE SEQUENCE</scope>
    <source>
        <tissue evidence="1">Shoot tissue taken approximately 20 cm above the soil surface</tissue>
    </source>
</reference>
<accession>A0A0A8ZT77</accession>